<accession>A0A1W6MWE0</accession>
<sequence>MVTEGLAILVIVLAAALAAYYDVKIYDAKMRRRRRARLLDAARRFLFPYLLPSLVIAGFAAYSFSTLVIIPYYPGSAAVCRLHDPICRARINPDANQLYSMIGIAIACVLALFYIALTVWRRYLNRPIAVY</sequence>
<evidence type="ECO:0000256" key="1">
    <source>
        <dbReference type="SAM" id="Phobius"/>
    </source>
</evidence>
<dbReference type="AlphaFoldDB" id="A0A1W6MWE0"/>
<keyword evidence="1" id="KW-0472">Membrane</keyword>
<keyword evidence="1" id="KW-0812">Transmembrane</keyword>
<feature type="transmembrane region" description="Helical" evidence="1">
    <location>
        <begin position="46"/>
        <end position="73"/>
    </location>
</feature>
<feature type="transmembrane region" description="Helical" evidence="1">
    <location>
        <begin position="98"/>
        <end position="117"/>
    </location>
</feature>
<keyword evidence="3" id="KW-1185">Reference proteome</keyword>
<feature type="transmembrane region" description="Helical" evidence="1">
    <location>
        <begin position="6"/>
        <end position="25"/>
    </location>
</feature>
<dbReference type="EMBL" id="CP019948">
    <property type="protein sequence ID" value="ARN81914.1"/>
    <property type="molecule type" value="Genomic_DNA"/>
</dbReference>
<keyword evidence="1" id="KW-1133">Transmembrane helix</keyword>
<dbReference type="KEGG" id="mbry:B1812_13395"/>
<dbReference type="Proteomes" id="UP000193978">
    <property type="component" value="Chromosome"/>
</dbReference>
<evidence type="ECO:0000313" key="3">
    <source>
        <dbReference type="Proteomes" id="UP000193978"/>
    </source>
</evidence>
<gene>
    <name evidence="2" type="ORF">B1812_13395</name>
</gene>
<name>A0A1W6MWE0_9HYPH</name>
<proteinExistence type="predicted"/>
<reference evidence="2 3" key="1">
    <citation type="submission" date="2017-02" db="EMBL/GenBank/DDBJ databases">
        <authorList>
            <person name="Peterson S.W."/>
        </authorList>
    </citation>
    <scope>NUCLEOTIDE SEQUENCE [LARGE SCALE GENOMIC DNA]</scope>
    <source>
        <strain evidence="2 3">S285</strain>
    </source>
</reference>
<evidence type="ECO:0000313" key="2">
    <source>
        <dbReference type="EMBL" id="ARN81914.1"/>
    </source>
</evidence>
<protein>
    <submittedName>
        <fullName evidence="2">Uncharacterized protein</fullName>
    </submittedName>
</protein>
<organism evidence="2 3">
    <name type="scientific">Methylocystis bryophila</name>
    <dbReference type="NCBI Taxonomy" id="655015"/>
    <lineage>
        <taxon>Bacteria</taxon>
        <taxon>Pseudomonadati</taxon>
        <taxon>Pseudomonadota</taxon>
        <taxon>Alphaproteobacteria</taxon>
        <taxon>Hyphomicrobiales</taxon>
        <taxon>Methylocystaceae</taxon>
        <taxon>Methylocystis</taxon>
    </lineage>
</organism>